<dbReference type="InterPro" id="IPR011709">
    <property type="entry name" value="DEAD-box_helicase_OB_fold"/>
</dbReference>
<reference evidence="5 7" key="2">
    <citation type="submission" date="2018-11" db="EMBL/GenBank/DDBJ databases">
        <authorList>
            <consortium name="Pathogen Informatics"/>
        </authorList>
    </citation>
    <scope>NUCLEOTIDE SEQUENCE [LARGE SCALE GENOMIC DNA]</scope>
</reference>
<organism evidence="6 8">
    <name type="scientific">Dracunculus medinensis</name>
    <name type="common">Guinea worm</name>
    <dbReference type="NCBI Taxonomy" id="318479"/>
    <lineage>
        <taxon>Eukaryota</taxon>
        <taxon>Metazoa</taxon>
        <taxon>Ecdysozoa</taxon>
        <taxon>Nematoda</taxon>
        <taxon>Chromadorea</taxon>
        <taxon>Rhabditida</taxon>
        <taxon>Spirurina</taxon>
        <taxon>Dracunculoidea</taxon>
        <taxon>Dracunculidae</taxon>
        <taxon>Dracunculus</taxon>
    </lineage>
</organism>
<feature type="domain" description="Helicase ATP-binding" evidence="3">
    <location>
        <begin position="59"/>
        <end position="257"/>
    </location>
</feature>
<evidence type="ECO:0000256" key="1">
    <source>
        <dbReference type="ARBA" id="ARBA00022801"/>
    </source>
</evidence>
<dbReference type="PANTHER" id="PTHR18934">
    <property type="entry name" value="ATP-DEPENDENT RNA HELICASE"/>
    <property type="match status" value="1"/>
</dbReference>
<evidence type="ECO:0000313" key="6">
    <source>
        <dbReference type="Proteomes" id="UP000038040"/>
    </source>
</evidence>
<name>A0A0N4UF06_DRAME</name>
<keyword evidence="2" id="KW-0547">Nucleotide-binding</keyword>
<accession>A0A0N4UF06</accession>
<dbReference type="Pfam" id="PF07717">
    <property type="entry name" value="OB_NTP_bind"/>
    <property type="match status" value="1"/>
</dbReference>
<dbReference type="SMART" id="SM00487">
    <property type="entry name" value="DEXDc"/>
    <property type="match status" value="1"/>
</dbReference>
<dbReference type="Pfam" id="PF24485">
    <property type="entry name" value="zf-C2H2_DHX34"/>
    <property type="match status" value="1"/>
</dbReference>
<dbReference type="Pfam" id="PF00271">
    <property type="entry name" value="Helicase_C"/>
    <property type="match status" value="1"/>
</dbReference>
<dbReference type="PROSITE" id="PS51194">
    <property type="entry name" value="HELICASE_CTER"/>
    <property type="match status" value="1"/>
</dbReference>
<keyword evidence="7" id="KW-1185">Reference proteome</keyword>
<dbReference type="Gene3D" id="3.40.50.300">
    <property type="entry name" value="P-loop containing nucleotide triphosphate hydrolases"/>
    <property type="match status" value="2"/>
</dbReference>
<dbReference type="SUPFAM" id="SSF52540">
    <property type="entry name" value="P-loop containing nucleoside triphosphate hydrolases"/>
    <property type="match status" value="1"/>
</dbReference>
<keyword evidence="2" id="KW-0347">Helicase</keyword>
<dbReference type="GO" id="GO:0004386">
    <property type="term" value="F:helicase activity"/>
    <property type="evidence" value="ECO:0007669"/>
    <property type="project" value="UniProtKB-KW"/>
</dbReference>
<dbReference type="PROSITE" id="PS51192">
    <property type="entry name" value="HELICASE_ATP_BIND_1"/>
    <property type="match status" value="1"/>
</dbReference>
<proteinExistence type="predicted"/>
<dbReference type="STRING" id="318479.A0A0N4UF06"/>
<evidence type="ECO:0000313" key="7">
    <source>
        <dbReference type="Proteomes" id="UP000274756"/>
    </source>
</evidence>
<evidence type="ECO:0000259" key="3">
    <source>
        <dbReference type="PROSITE" id="PS51192"/>
    </source>
</evidence>
<dbReference type="InterPro" id="IPR001650">
    <property type="entry name" value="Helicase_C-like"/>
</dbReference>
<dbReference type="PANTHER" id="PTHR18934:SF221">
    <property type="entry name" value="ATP-DEPENDENT RNA HELICASE DHX34-RELATED"/>
    <property type="match status" value="1"/>
</dbReference>
<dbReference type="AlphaFoldDB" id="A0A0N4UF06"/>
<dbReference type="FunFam" id="3.40.50.300:FF:004714">
    <property type="entry name" value="DEAD/DEAH box helicase"/>
    <property type="match status" value="1"/>
</dbReference>
<dbReference type="SMART" id="SM00847">
    <property type="entry name" value="HA2"/>
    <property type="match status" value="1"/>
</dbReference>
<dbReference type="GO" id="GO:0016787">
    <property type="term" value="F:hydrolase activity"/>
    <property type="evidence" value="ECO:0007669"/>
    <property type="project" value="UniProtKB-KW"/>
</dbReference>
<dbReference type="Proteomes" id="UP000274756">
    <property type="component" value="Unassembled WGS sequence"/>
</dbReference>
<dbReference type="InterPro" id="IPR027417">
    <property type="entry name" value="P-loop_NTPase"/>
</dbReference>
<dbReference type="WBParaSite" id="DME_0000599101-mRNA-1">
    <property type="protein sequence ID" value="DME_0000599101-mRNA-1"/>
    <property type="gene ID" value="DME_0000599101"/>
</dbReference>
<dbReference type="EMBL" id="UYYG01000010">
    <property type="protein sequence ID" value="VDN50957.1"/>
    <property type="molecule type" value="Genomic_DNA"/>
</dbReference>
<protein>
    <submittedName>
        <fullName evidence="8">ATP-dependent RNA helicase DHX34</fullName>
    </submittedName>
</protein>
<dbReference type="CDD" id="cd18791">
    <property type="entry name" value="SF2_C_RHA"/>
    <property type="match status" value="1"/>
</dbReference>
<evidence type="ECO:0000256" key="2">
    <source>
        <dbReference type="ARBA" id="ARBA00022806"/>
    </source>
</evidence>
<dbReference type="OrthoDB" id="3363059at2759"/>
<reference evidence="8" key="1">
    <citation type="submission" date="2017-02" db="UniProtKB">
        <authorList>
            <consortium name="WormBaseParasite"/>
        </authorList>
    </citation>
    <scope>IDENTIFICATION</scope>
</reference>
<evidence type="ECO:0000259" key="4">
    <source>
        <dbReference type="PROSITE" id="PS51194"/>
    </source>
</evidence>
<dbReference type="SMART" id="SM00490">
    <property type="entry name" value="HELICc"/>
    <property type="match status" value="1"/>
</dbReference>
<gene>
    <name evidence="5" type="ORF">DME_LOCUS930</name>
</gene>
<keyword evidence="1" id="KW-0378">Hydrolase</keyword>
<dbReference type="GO" id="GO:0003723">
    <property type="term" value="F:RNA binding"/>
    <property type="evidence" value="ECO:0007669"/>
    <property type="project" value="TreeGrafter"/>
</dbReference>
<dbReference type="FunFam" id="3.40.50.300:FF:001922">
    <property type="entry name" value="DEAH (Asp-Glu-Ala-His) box polypeptide 29"/>
    <property type="match status" value="1"/>
</dbReference>
<dbReference type="Gene3D" id="1.20.120.1080">
    <property type="match status" value="1"/>
</dbReference>
<feature type="domain" description="Helicase C-terminal" evidence="4">
    <location>
        <begin position="296"/>
        <end position="464"/>
    </location>
</feature>
<evidence type="ECO:0000313" key="8">
    <source>
        <dbReference type="WBParaSite" id="DME_0000599101-mRNA-1"/>
    </source>
</evidence>
<dbReference type="InterPro" id="IPR007502">
    <property type="entry name" value="Helicase-assoc_dom"/>
</dbReference>
<dbReference type="Proteomes" id="UP000038040">
    <property type="component" value="Unplaced"/>
</dbReference>
<keyword evidence="2" id="KW-0067">ATP-binding</keyword>
<dbReference type="InterPro" id="IPR014001">
    <property type="entry name" value="Helicase_ATP-bd"/>
</dbReference>
<dbReference type="InterPro" id="IPR056382">
    <property type="entry name" value="DHX34_Znf-C2H2"/>
</dbReference>
<sequence>MEMADFQRIPLLPVNVIQEFTYALSLFVLFENKVKMNKLRNLRKSQKNLPIAAKRTELLQTLLNTQTLFIAGDTGCGKSTQFPFPDQYISDLYQMCRYRKLKLLKFLYYFTTSLYSVNEVPQYLLEADYDRIACTQPRRIAATALARRVAYETLDEYGSKIAYQIRFEKTRTLRTQLLFLTEGLLLRQMQMDQNLSQYNIVILDEVHERNLSGDFLMGLLRDLVRRRSDLKLILMSATINIELFQNYFKDAPLLKISGRLFPIELHYIPIKEYDNYANQRKKPKIDAAPFVNILQMIDGKFDKSERGDALIFLNGIAEITAVADALKIYAESTKRWIILILHSALSTEEQDKVFDVAPVGIRKCIISTNIAETSVTIDQIRFVIDSGKVNLMKFDPKTGMHSLHEYWTSQASADQRKGRAGRTGPGICYRLYSSEQFAKMDPFTISEIHRVSLESLAMQIVNMNIGIIPRNFPFIELPNMNALDEAVDSLIKQGILEPDNESALTSLGKIIASIPVDIPIAKMLIYGCIFSQIETALTIAATLSINSPFTVRSARDPEILKKRDNLMSHFGDLFTFLNVFREFVKLHNKRADIRQWGREKGIDIQRIYEISQLRRQFKELLEDGGFIDKSKGENSKERRISAGDRKRLSELKKDARYEVKKRKTLKAGAHFDTIADDEGGPSFTDNIQAVEFYIKNRESGIRDILESHHLTTKSIVMISMTVVAGVYPQYAILDQYNHYKVGNELFAHTRKKPFAGLHPNGCLALFPDALSYDQNDQNLSRYHQLIVFASLIETTKPFLCNTISVPALVLLLVAKSVCCSDDDYSIVCDDFVHFKFSRASDFFTIIENTSSIRCQIASSIRNRLNGDCSESKSLIKNITSFLKYDFEYRMTRRACPEDVVSIGFILPTGEKLLEDEENDVASYLRCNKNDVEIHELEKSEGITNKVEYFCEICRKNLFFDSNFDILRHKRIHD</sequence>
<evidence type="ECO:0000313" key="5">
    <source>
        <dbReference type="EMBL" id="VDN50957.1"/>
    </source>
</evidence>